<dbReference type="AlphaFoldDB" id="X1TYV6"/>
<feature type="transmembrane region" description="Helical" evidence="1">
    <location>
        <begin position="20"/>
        <end position="40"/>
    </location>
</feature>
<evidence type="ECO:0000313" key="3">
    <source>
        <dbReference type="EMBL" id="GAI96541.1"/>
    </source>
</evidence>
<dbReference type="PANTHER" id="PTHR43267">
    <property type="entry name" value="TRNA THREONYLCARBAMOYLADENOSINE DEHYDRATASE"/>
    <property type="match status" value="1"/>
</dbReference>
<dbReference type="GO" id="GO:0061504">
    <property type="term" value="P:cyclic threonylcarbamoyladenosine biosynthetic process"/>
    <property type="evidence" value="ECO:0007669"/>
    <property type="project" value="TreeGrafter"/>
</dbReference>
<reference evidence="3" key="1">
    <citation type="journal article" date="2014" name="Front. Microbiol.">
        <title>High frequency of phylogenetically diverse reductive dehalogenase-homologous genes in deep subseafloor sedimentary metagenomes.</title>
        <authorList>
            <person name="Kawai M."/>
            <person name="Futagami T."/>
            <person name="Toyoda A."/>
            <person name="Takaki Y."/>
            <person name="Nishi S."/>
            <person name="Hori S."/>
            <person name="Arai W."/>
            <person name="Tsubouchi T."/>
            <person name="Morono Y."/>
            <person name="Uchiyama I."/>
            <person name="Ito T."/>
            <person name="Fujiyama A."/>
            <person name="Inagaki F."/>
            <person name="Takami H."/>
        </authorList>
    </citation>
    <scope>NUCLEOTIDE SEQUENCE</scope>
    <source>
        <strain evidence="3">Expedition CK06-06</strain>
    </source>
</reference>
<keyword evidence="1" id="KW-0812">Transmembrane</keyword>
<evidence type="ECO:0000256" key="1">
    <source>
        <dbReference type="SAM" id="Phobius"/>
    </source>
</evidence>
<dbReference type="EMBL" id="BARW01022185">
    <property type="protein sequence ID" value="GAI96541.1"/>
    <property type="molecule type" value="Genomic_DNA"/>
</dbReference>
<feature type="domain" description="THIF-type NAD/FAD binding fold" evidence="2">
    <location>
        <begin position="19"/>
        <end position="148"/>
    </location>
</feature>
<evidence type="ECO:0000259" key="2">
    <source>
        <dbReference type="Pfam" id="PF00899"/>
    </source>
</evidence>
<dbReference type="CDD" id="cd01483">
    <property type="entry name" value="E1_enzyme_family"/>
    <property type="match status" value="1"/>
</dbReference>
<feature type="non-terminal residue" evidence="3">
    <location>
        <position position="197"/>
    </location>
</feature>
<organism evidence="3">
    <name type="scientific">marine sediment metagenome</name>
    <dbReference type="NCBI Taxonomy" id="412755"/>
    <lineage>
        <taxon>unclassified sequences</taxon>
        <taxon>metagenomes</taxon>
        <taxon>ecological metagenomes</taxon>
    </lineage>
</organism>
<gene>
    <name evidence="3" type="ORF">S12H4_37100</name>
</gene>
<dbReference type="GO" id="GO:0061503">
    <property type="term" value="F:tRNA threonylcarbamoyladenosine dehydratase"/>
    <property type="evidence" value="ECO:0007669"/>
    <property type="project" value="TreeGrafter"/>
</dbReference>
<sequence length="197" mass="21315">MYKIALSWNNKTLEVDNSRVASIILIGCGGTGGFVADGLARMLPRAIDLVFIDMDTVEERNLNRQSFTATDIGLFKSEALAKRLAGKYQRPIQYSVLPVGAGDLPRGIVVGCVDNGPARQAIADHLHDGQWWVDSGNGRNFGQVLVGNSKTEKLRPSFIADLCCRLPLPTIQQPAILAQVPRQRSCADAVAADDQSP</sequence>
<dbReference type="InterPro" id="IPR035985">
    <property type="entry name" value="Ubiquitin-activating_enz"/>
</dbReference>
<dbReference type="InterPro" id="IPR045886">
    <property type="entry name" value="ThiF/MoeB/HesA"/>
</dbReference>
<dbReference type="PANTHER" id="PTHR43267:SF1">
    <property type="entry name" value="TRNA THREONYLCARBAMOYLADENOSINE DEHYDRATASE"/>
    <property type="match status" value="1"/>
</dbReference>
<keyword evidence="1" id="KW-1133">Transmembrane helix</keyword>
<keyword evidence="1" id="KW-0472">Membrane</keyword>
<proteinExistence type="predicted"/>
<dbReference type="Gene3D" id="3.40.50.720">
    <property type="entry name" value="NAD(P)-binding Rossmann-like Domain"/>
    <property type="match status" value="1"/>
</dbReference>
<accession>X1TYV6</accession>
<name>X1TYV6_9ZZZZ</name>
<dbReference type="SUPFAM" id="SSF69572">
    <property type="entry name" value="Activating enzymes of the ubiquitin-like proteins"/>
    <property type="match status" value="1"/>
</dbReference>
<comment type="caution">
    <text evidence="3">The sequence shown here is derived from an EMBL/GenBank/DDBJ whole genome shotgun (WGS) entry which is preliminary data.</text>
</comment>
<dbReference type="Pfam" id="PF00899">
    <property type="entry name" value="ThiF"/>
    <property type="match status" value="1"/>
</dbReference>
<dbReference type="GO" id="GO:0008641">
    <property type="term" value="F:ubiquitin-like modifier activating enzyme activity"/>
    <property type="evidence" value="ECO:0007669"/>
    <property type="project" value="InterPro"/>
</dbReference>
<protein>
    <recommendedName>
        <fullName evidence="2">THIF-type NAD/FAD binding fold domain-containing protein</fullName>
    </recommendedName>
</protein>
<dbReference type="InterPro" id="IPR000594">
    <property type="entry name" value="ThiF_NAD_FAD-bd"/>
</dbReference>